<keyword evidence="5" id="KW-0378">Hydrolase</keyword>
<dbReference type="InterPro" id="IPR003730">
    <property type="entry name" value="Cu_polyphenol_OxRdtase"/>
</dbReference>
<evidence type="ECO:0000256" key="3">
    <source>
        <dbReference type="ARBA" id="ARBA00022679"/>
    </source>
</evidence>
<evidence type="ECO:0000313" key="11">
    <source>
        <dbReference type="EMBL" id="MFC0594396.1"/>
    </source>
</evidence>
<dbReference type="NCBIfam" id="TIGR00726">
    <property type="entry name" value="peptidoglycan editing factor PgeF"/>
    <property type="match status" value="1"/>
</dbReference>
<comment type="similarity">
    <text evidence="2 10">Belongs to the purine nucleoside phosphorylase YfiH/LACC1 family.</text>
</comment>
<evidence type="ECO:0000256" key="5">
    <source>
        <dbReference type="ARBA" id="ARBA00022801"/>
    </source>
</evidence>
<dbReference type="EMBL" id="JBHLTN010000044">
    <property type="protein sequence ID" value="MFC0594396.1"/>
    <property type="molecule type" value="Genomic_DNA"/>
</dbReference>
<evidence type="ECO:0000256" key="2">
    <source>
        <dbReference type="ARBA" id="ARBA00007353"/>
    </source>
</evidence>
<keyword evidence="3" id="KW-0808">Transferase</keyword>
<dbReference type="InterPro" id="IPR011324">
    <property type="entry name" value="Cytotoxic_necrot_fac-like_cat"/>
</dbReference>
<organism evidence="11 12">
    <name type="scientific">Ottowia pentelensis</name>
    <dbReference type="NCBI Taxonomy" id="511108"/>
    <lineage>
        <taxon>Bacteria</taxon>
        <taxon>Pseudomonadati</taxon>
        <taxon>Pseudomonadota</taxon>
        <taxon>Betaproteobacteria</taxon>
        <taxon>Burkholderiales</taxon>
        <taxon>Comamonadaceae</taxon>
        <taxon>Ottowia</taxon>
    </lineage>
</organism>
<dbReference type="InterPro" id="IPR038371">
    <property type="entry name" value="Cu_polyphenol_OxRdtase_sf"/>
</dbReference>
<comment type="catalytic activity">
    <reaction evidence="1">
        <text>inosine + phosphate = alpha-D-ribose 1-phosphate + hypoxanthine</text>
        <dbReference type="Rhea" id="RHEA:27646"/>
        <dbReference type="ChEBI" id="CHEBI:17368"/>
        <dbReference type="ChEBI" id="CHEBI:17596"/>
        <dbReference type="ChEBI" id="CHEBI:43474"/>
        <dbReference type="ChEBI" id="CHEBI:57720"/>
        <dbReference type="EC" id="2.4.2.1"/>
    </reaction>
    <physiologicalReaction direction="left-to-right" evidence="1">
        <dbReference type="Rhea" id="RHEA:27647"/>
    </physiologicalReaction>
</comment>
<dbReference type="CDD" id="cd16833">
    <property type="entry name" value="YfiH"/>
    <property type="match status" value="1"/>
</dbReference>
<comment type="catalytic activity">
    <reaction evidence="8">
        <text>adenosine + phosphate = alpha-D-ribose 1-phosphate + adenine</text>
        <dbReference type="Rhea" id="RHEA:27642"/>
        <dbReference type="ChEBI" id="CHEBI:16335"/>
        <dbReference type="ChEBI" id="CHEBI:16708"/>
        <dbReference type="ChEBI" id="CHEBI:43474"/>
        <dbReference type="ChEBI" id="CHEBI:57720"/>
        <dbReference type="EC" id="2.4.2.1"/>
    </reaction>
    <physiologicalReaction direction="left-to-right" evidence="8">
        <dbReference type="Rhea" id="RHEA:27643"/>
    </physiologicalReaction>
</comment>
<dbReference type="PANTHER" id="PTHR30616:SF2">
    <property type="entry name" value="PURINE NUCLEOSIDE PHOSPHORYLASE LACC1"/>
    <property type="match status" value="1"/>
</dbReference>
<dbReference type="Proteomes" id="UP001589834">
    <property type="component" value="Unassembled WGS sequence"/>
</dbReference>
<keyword evidence="6" id="KW-0862">Zinc</keyword>
<accession>A0ABV6PX18</accession>
<evidence type="ECO:0000313" key="12">
    <source>
        <dbReference type="Proteomes" id="UP001589834"/>
    </source>
</evidence>
<evidence type="ECO:0000256" key="10">
    <source>
        <dbReference type="RuleBase" id="RU361274"/>
    </source>
</evidence>
<dbReference type="RefSeq" id="WP_377485088.1">
    <property type="nucleotide sequence ID" value="NZ_JBHLTN010000044.1"/>
</dbReference>
<sequence length="269" mass="28191">MRGAEGLVPDWPAPPSVRAVFSTRGRGAHDGASAAPFDFFNLGDHVGDDPAAVAANRERLRRALGVRPIYLNQVHGSEVLALHPDLPDGARADAALTDRPGLACTVMVADCLPVLFTDLRGRAVAAAHAGWRGLAGGVLEATLKQFRALAGMQQAPAAIDNEVNEIIAWLGPCIGPRAFEVGPEVRAAFVGGDAGAAACFIAQADGKYLADLPALARRRLAAAGVARAYGNDGGADWCTVGNAARFFSYRRDQRRLGGSGRMAACIWRV</sequence>
<keyword evidence="4" id="KW-0479">Metal-binding</keyword>
<evidence type="ECO:0000256" key="7">
    <source>
        <dbReference type="ARBA" id="ARBA00047989"/>
    </source>
</evidence>
<comment type="caution">
    <text evidence="11">The sequence shown here is derived from an EMBL/GenBank/DDBJ whole genome shotgun (WGS) entry which is preliminary data.</text>
</comment>
<reference evidence="11 12" key="1">
    <citation type="submission" date="2024-09" db="EMBL/GenBank/DDBJ databases">
        <authorList>
            <person name="Sun Q."/>
            <person name="Mori K."/>
        </authorList>
    </citation>
    <scope>NUCLEOTIDE SEQUENCE [LARGE SCALE GENOMIC DNA]</scope>
    <source>
        <strain evidence="11 12">NCAIM B.02336</strain>
    </source>
</reference>
<protein>
    <recommendedName>
        <fullName evidence="10">Purine nucleoside phosphorylase</fullName>
    </recommendedName>
</protein>
<comment type="catalytic activity">
    <reaction evidence="9">
        <text>S-methyl-5'-thioadenosine + phosphate = 5-(methylsulfanyl)-alpha-D-ribose 1-phosphate + adenine</text>
        <dbReference type="Rhea" id="RHEA:11852"/>
        <dbReference type="ChEBI" id="CHEBI:16708"/>
        <dbReference type="ChEBI" id="CHEBI:17509"/>
        <dbReference type="ChEBI" id="CHEBI:43474"/>
        <dbReference type="ChEBI" id="CHEBI:58533"/>
        <dbReference type="EC" id="2.4.2.28"/>
    </reaction>
    <physiologicalReaction direction="left-to-right" evidence="9">
        <dbReference type="Rhea" id="RHEA:11853"/>
    </physiologicalReaction>
</comment>
<name>A0ABV6PX18_9BURK</name>
<evidence type="ECO:0000256" key="6">
    <source>
        <dbReference type="ARBA" id="ARBA00022833"/>
    </source>
</evidence>
<evidence type="ECO:0000256" key="8">
    <source>
        <dbReference type="ARBA" id="ARBA00048968"/>
    </source>
</evidence>
<keyword evidence="12" id="KW-1185">Reference proteome</keyword>
<dbReference type="Pfam" id="PF02578">
    <property type="entry name" value="Cu-oxidase_4"/>
    <property type="match status" value="1"/>
</dbReference>
<dbReference type="PANTHER" id="PTHR30616">
    <property type="entry name" value="UNCHARACTERIZED PROTEIN YFIH"/>
    <property type="match status" value="1"/>
</dbReference>
<evidence type="ECO:0000256" key="9">
    <source>
        <dbReference type="ARBA" id="ARBA00049893"/>
    </source>
</evidence>
<dbReference type="SUPFAM" id="SSF64438">
    <property type="entry name" value="CNF1/YfiH-like putative cysteine hydrolases"/>
    <property type="match status" value="1"/>
</dbReference>
<gene>
    <name evidence="11" type="primary">pgeF</name>
    <name evidence="11" type="ORF">ACFFGG_17745</name>
</gene>
<comment type="catalytic activity">
    <reaction evidence="7">
        <text>adenosine + H2O + H(+) = inosine + NH4(+)</text>
        <dbReference type="Rhea" id="RHEA:24408"/>
        <dbReference type="ChEBI" id="CHEBI:15377"/>
        <dbReference type="ChEBI" id="CHEBI:15378"/>
        <dbReference type="ChEBI" id="CHEBI:16335"/>
        <dbReference type="ChEBI" id="CHEBI:17596"/>
        <dbReference type="ChEBI" id="CHEBI:28938"/>
        <dbReference type="EC" id="3.5.4.4"/>
    </reaction>
    <physiologicalReaction direction="left-to-right" evidence="7">
        <dbReference type="Rhea" id="RHEA:24409"/>
    </physiologicalReaction>
</comment>
<evidence type="ECO:0000256" key="4">
    <source>
        <dbReference type="ARBA" id="ARBA00022723"/>
    </source>
</evidence>
<evidence type="ECO:0000256" key="1">
    <source>
        <dbReference type="ARBA" id="ARBA00000553"/>
    </source>
</evidence>
<proteinExistence type="inferred from homology"/>
<dbReference type="Gene3D" id="3.60.140.10">
    <property type="entry name" value="CNF1/YfiH-like putative cysteine hydrolases"/>
    <property type="match status" value="1"/>
</dbReference>